<feature type="region of interest" description="Disordered" evidence="1">
    <location>
        <begin position="424"/>
        <end position="450"/>
    </location>
</feature>
<proteinExistence type="predicted"/>
<organism evidence="2 3">
    <name type="scientific">Ophiocordyceps sinensis</name>
    <dbReference type="NCBI Taxonomy" id="72228"/>
    <lineage>
        <taxon>Eukaryota</taxon>
        <taxon>Fungi</taxon>
        <taxon>Dikarya</taxon>
        <taxon>Ascomycota</taxon>
        <taxon>Pezizomycotina</taxon>
        <taxon>Sordariomycetes</taxon>
        <taxon>Hypocreomycetidae</taxon>
        <taxon>Hypocreales</taxon>
        <taxon>Ophiocordycipitaceae</taxon>
        <taxon>Ophiocordyceps</taxon>
    </lineage>
</organism>
<feature type="region of interest" description="Disordered" evidence="1">
    <location>
        <begin position="216"/>
        <end position="245"/>
    </location>
</feature>
<feature type="region of interest" description="Disordered" evidence="1">
    <location>
        <begin position="22"/>
        <end position="73"/>
    </location>
</feature>
<evidence type="ECO:0000313" key="3">
    <source>
        <dbReference type="Proteomes" id="UP000557566"/>
    </source>
</evidence>
<dbReference type="EMBL" id="JAAVMX010000008">
    <property type="protein sequence ID" value="KAF4505873.1"/>
    <property type="molecule type" value="Genomic_DNA"/>
</dbReference>
<sequence>MLAPQAFIFCSDFDPRFRAMASRRDETPVDDDIPPTTQLPEEVKTPEEASTTQLFPKPSILPPPPRRRHGPSRARIVHPTKDSLYDIMHQHCGTSLFLRPPCWTDQHATLLGARFFELPPCDSPVPINVPGSLPSRGHLRPSPAVKTLSEALTQILLPTPSPSARSAHPIPTIMSTLWPASFSTEPQACPELHMFFGHRVYRDAVRTQFMWSYPASGPRSIRRSLNSTSARPADSHGGPSTSAGHSLANKPMMCYISKNSLVFMRHTLFRMTTGPGRTVNEPVRRLQRARTKILLPANPNHDVQFVAIFLALAQRHFYPPPARVCKRDTPWWTAKGPPPRPDFHDIKLRILTHDTETAEFILYTGHVAAKFLERFHEPSKTPLEDDGSVPGLAIEYTRIPIWPILGLRERLGKALGEDIVGPFDPTTMETWDDEDDEKTQTAGKRKREALSEVFNGSFEEATDDESERLSAKSQCLGKGPQVGVVM</sequence>
<comment type="caution">
    <text evidence="2">The sequence shown here is derived from an EMBL/GenBank/DDBJ whole genome shotgun (WGS) entry which is preliminary data.</text>
</comment>
<reference evidence="2 3" key="1">
    <citation type="journal article" date="2020" name="Genome Biol. Evol.">
        <title>A new high-quality draft genome assembly of the Chinese cordyceps Ophiocordyceps sinensis.</title>
        <authorList>
            <person name="Shu R."/>
            <person name="Zhang J."/>
            <person name="Meng Q."/>
            <person name="Zhang H."/>
            <person name="Zhou G."/>
            <person name="Li M."/>
            <person name="Wu P."/>
            <person name="Zhao Y."/>
            <person name="Chen C."/>
            <person name="Qin Q."/>
        </authorList>
    </citation>
    <scope>NUCLEOTIDE SEQUENCE [LARGE SCALE GENOMIC DNA]</scope>
    <source>
        <strain evidence="2 3">IOZ07</strain>
    </source>
</reference>
<dbReference type="OrthoDB" id="5236816at2759"/>
<protein>
    <submittedName>
        <fullName evidence="2">Uncharacterized protein</fullName>
    </submittedName>
</protein>
<name>A0A8H4LUV4_9HYPO</name>
<evidence type="ECO:0000256" key="1">
    <source>
        <dbReference type="SAM" id="MobiDB-lite"/>
    </source>
</evidence>
<keyword evidence="3" id="KW-1185">Reference proteome</keyword>
<gene>
    <name evidence="2" type="ORF">G6O67_007776</name>
</gene>
<accession>A0A8H4LUV4</accession>
<evidence type="ECO:0000313" key="2">
    <source>
        <dbReference type="EMBL" id="KAF4505873.1"/>
    </source>
</evidence>
<dbReference type="Proteomes" id="UP000557566">
    <property type="component" value="Unassembled WGS sequence"/>
</dbReference>
<dbReference type="AlphaFoldDB" id="A0A8H4LUV4"/>